<dbReference type="PANTHER" id="PTHR30572">
    <property type="entry name" value="MEMBRANE COMPONENT OF TRANSPORTER-RELATED"/>
    <property type="match status" value="1"/>
</dbReference>
<feature type="transmembrane region" description="Helical" evidence="7">
    <location>
        <begin position="411"/>
        <end position="431"/>
    </location>
</feature>
<dbReference type="Pfam" id="PF02687">
    <property type="entry name" value="FtsX"/>
    <property type="match status" value="2"/>
</dbReference>
<protein>
    <submittedName>
        <fullName evidence="10">Putative ABC transport system permease protein</fullName>
    </submittedName>
</protein>
<keyword evidence="3 7" id="KW-0812">Transmembrane</keyword>
<reference evidence="11" key="1">
    <citation type="submission" date="2016-10" db="EMBL/GenBank/DDBJ databases">
        <authorList>
            <person name="Varghese N."/>
            <person name="Submissions S."/>
        </authorList>
    </citation>
    <scope>NUCLEOTIDE SEQUENCE [LARGE SCALE GENOMIC DNA]</scope>
    <source>
        <strain evidence="11">DSM 19083</strain>
    </source>
</reference>
<dbReference type="GO" id="GO:0005886">
    <property type="term" value="C:plasma membrane"/>
    <property type="evidence" value="ECO:0007669"/>
    <property type="project" value="UniProtKB-SubCell"/>
</dbReference>
<sequence length="870" mass="88943">MIRLTLAQMRRSVGRLTAAGIAIALGAAFVAATLLAGNAIQRGTYDALSAAWGKADLVIDADMTAEGLAERDLEAVAALDGVAAVGAHHETYQEVTFGATNTYLYAVATKGDPSLDAQTVSAGRAPAAPGEIALPVSFAERVGAVVGDELAVTIDIWEDEAYRTEVRRVEIVGLLDDPYNAYASQSGAAVATAEELLSWNVNDAMVSAAWHASVAVSDSADTTEVQREIQTMLGAALGPQAQVLTRDEYARGLAAEFTGGEDVMTAVVLGFAALSLLVAGLVISNTFQVLVAQRARTLALLRCVGANKRQLRLSVLLEASLLGLAAGVLGLLVGAGVAQASLSILGSMDLDVPLPAWIEVTPTVVVVPLLASLLVTTIAALAPARAASRTSPLAALRPLDPPTVRSRSGRIGIVISALLILAGIGFMGLGIATTRIGGAEMGLLIAFGGGALSVVGVLVSTGFWVPKVAGAVGRLVARGGPTARLAAANTLRNPRRTAATSTALLIGVTLVVTMSTGAASARSALTAELDSQYPMDVSIEGGAAVSWEDASVIDASLEPTLVEQVAAVEGVDTVAPFSIGLTWDDRRGTITELVGVDPEKARAAFHAVDALADLDDSTVLMVASDMEAANIVEGAATSFTLLPAGPVPTAAADLEAGAEQVTLTVHESDVAYRGPVVTLTTLDRLTQATAIDGAWAGLTEDADEGTATKEIQEAVSESGVYVSGVAVERAALERVIDTMLAIVVGLLAVAVVIALIGVTNTLSLSVIERQRESATLRAIGLTKKQLRSSLAIEGLLITLVGSVLGIALGLAYGWIGTTAALGLIGDVRLAVPWRDLGLVLLVGLAAGLGASVLPARRAVRTSPVEALAVD</sequence>
<proteinExistence type="inferred from homology"/>
<dbReference type="Proteomes" id="UP000198520">
    <property type="component" value="Unassembled WGS sequence"/>
</dbReference>
<feature type="domain" description="ABC3 transporter permease C-terminal" evidence="8">
    <location>
        <begin position="271"/>
        <end position="392"/>
    </location>
</feature>
<evidence type="ECO:0000313" key="11">
    <source>
        <dbReference type="Proteomes" id="UP000198520"/>
    </source>
</evidence>
<keyword evidence="4 7" id="KW-1133">Transmembrane helix</keyword>
<keyword evidence="11" id="KW-1185">Reference proteome</keyword>
<comment type="similarity">
    <text evidence="6">Belongs to the ABC-4 integral membrane protein family.</text>
</comment>
<feature type="transmembrane region" description="Helical" evidence="7">
    <location>
        <begin position="443"/>
        <end position="465"/>
    </location>
</feature>
<evidence type="ECO:0000256" key="7">
    <source>
        <dbReference type="SAM" id="Phobius"/>
    </source>
</evidence>
<dbReference type="InterPro" id="IPR003838">
    <property type="entry name" value="ABC3_permease_C"/>
</dbReference>
<evidence type="ECO:0000259" key="9">
    <source>
        <dbReference type="Pfam" id="PF12704"/>
    </source>
</evidence>
<evidence type="ECO:0000313" key="10">
    <source>
        <dbReference type="EMBL" id="SFF28240.1"/>
    </source>
</evidence>
<feature type="domain" description="MacB-like periplasmic core" evidence="9">
    <location>
        <begin position="21"/>
        <end position="231"/>
    </location>
</feature>
<dbReference type="Pfam" id="PF12704">
    <property type="entry name" value="MacB_PCD"/>
    <property type="match status" value="1"/>
</dbReference>
<evidence type="ECO:0000256" key="5">
    <source>
        <dbReference type="ARBA" id="ARBA00023136"/>
    </source>
</evidence>
<feature type="transmembrane region" description="Helical" evidence="7">
    <location>
        <begin position="739"/>
        <end position="767"/>
    </location>
</feature>
<evidence type="ECO:0000256" key="2">
    <source>
        <dbReference type="ARBA" id="ARBA00022475"/>
    </source>
</evidence>
<comment type="subcellular location">
    <subcellularLocation>
        <location evidence="1">Cell membrane</location>
        <topology evidence="1">Multi-pass membrane protein</topology>
    </subcellularLocation>
</comment>
<keyword evidence="2" id="KW-1003">Cell membrane</keyword>
<gene>
    <name evidence="10" type="ORF">SAMN04488035_2285</name>
</gene>
<name>A0A1I2HG10_9MICO</name>
<dbReference type="RefSeq" id="WP_093378807.1">
    <property type="nucleotide sequence ID" value="NZ_BNAN01000004.1"/>
</dbReference>
<dbReference type="PANTHER" id="PTHR30572:SF4">
    <property type="entry name" value="ABC TRANSPORTER PERMEASE YTRF"/>
    <property type="match status" value="1"/>
</dbReference>
<dbReference type="AlphaFoldDB" id="A0A1I2HG10"/>
<evidence type="ECO:0000256" key="1">
    <source>
        <dbReference type="ARBA" id="ARBA00004651"/>
    </source>
</evidence>
<feature type="transmembrane region" description="Helical" evidence="7">
    <location>
        <begin position="835"/>
        <end position="853"/>
    </location>
</feature>
<evidence type="ECO:0000256" key="4">
    <source>
        <dbReference type="ARBA" id="ARBA00022989"/>
    </source>
</evidence>
<feature type="transmembrane region" description="Helical" evidence="7">
    <location>
        <begin position="788"/>
        <end position="815"/>
    </location>
</feature>
<dbReference type="STRING" id="285351.SAMN04488035_2285"/>
<dbReference type="EMBL" id="FONZ01000004">
    <property type="protein sequence ID" value="SFF28240.1"/>
    <property type="molecule type" value="Genomic_DNA"/>
</dbReference>
<evidence type="ECO:0000256" key="6">
    <source>
        <dbReference type="ARBA" id="ARBA00038076"/>
    </source>
</evidence>
<dbReference type="InterPro" id="IPR025857">
    <property type="entry name" value="MacB_PCD"/>
</dbReference>
<keyword evidence="5 7" id="KW-0472">Membrane</keyword>
<organism evidence="10 11">
    <name type="scientific">Flavimobilis marinus</name>
    <dbReference type="NCBI Taxonomy" id="285351"/>
    <lineage>
        <taxon>Bacteria</taxon>
        <taxon>Bacillati</taxon>
        <taxon>Actinomycetota</taxon>
        <taxon>Actinomycetes</taxon>
        <taxon>Micrococcales</taxon>
        <taxon>Jonesiaceae</taxon>
        <taxon>Flavimobilis</taxon>
    </lineage>
</organism>
<evidence type="ECO:0000259" key="8">
    <source>
        <dbReference type="Pfam" id="PF02687"/>
    </source>
</evidence>
<dbReference type="GO" id="GO:0022857">
    <property type="term" value="F:transmembrane transporter activity"/>
    <property type="evidence" value="ECO:0007669"/>
    <property type="project" value="TreeGrafter"/>
</dbReference>
<feature type="transmembrane region" description="Helical" evidence="7">
    <location>
        <begin position="313"/>
        <end position="340"/>
    </location>
</feature>
<evidence type="ECO:0000256" key="3">
    <source>
        <dbReference type="ARBA" id="ARBA00022692"/>
    </source>
</evidence>
<accession>A0A1I2HG10</accession>
<feature type="domain" description="ABC3 transporter permease C-terminal" evidence="8">
    <location>
        <begin position="746"/>
        <end position="863"/>
    </location>
</feature>
<feature type="transmembrane region" description="Helical" evidence="7">
    <location>
        <begin position="502"/>
        <end position="521"/>
    </location>
</feature>
<feature type="transmembrane region" description="Helical" evidence="7">
    <location>
        <begin position="360"/>
        <end position="382"/>
    </location>
</feature>
<dbReference type="InterPro" id="IPR050250">
    <property type="entry name" value="Macrolide_Exporter_MacB"/>
</dbReference>
<dbReference type="OrthoDB" id="9780560at2"/>
<feature type="transmembrane region" description="Helical" evidence="7">
    <location>
        <begin position="267"/>
        <end position="292"/>
    </location>
</feature>